<dbReference type="InterPro" id="IPR013785">
    <property type="entry name" value="Aldolase_TIM"/>
</dbReference>
<dbReference type="CDD" id="cd04730">
    <property type="entry name" value="NPD_like"/>
    <property type="match status" value="1"/>
</dbReference>
<keyword evidence="5" id="KW-1185">Reference proteome</keyword>
<dbReference type="AlphaFoldDB" id="A0A369KR25"/>
<evidence type="ECO:0000256" key="3">
    <source>
        <dbReference type="ARBA" id="ARBA00023002"/>
    </source>
</evidence>
<keyword evidence="1" id="KW-0285">Flavoprotein</keyword>
<evidence type="ECO:0000313" key="5">
    <source>
        <dbReference type="Proteomes" id="UP000253934"/>
    </source>
</evidence>
<keyword evidence="2" id="KW-0288">FMN</keyword>
<name>A0A369KR25_9BACT</name>
<dbReference type="PANTHER" id="PTHR32332">
    <property type="entry name" value="2-NITROPROPANE DIOXYGENASE"/>
    <property type="match status" value="1"/>
</dbReference>
<dbReference type="Proteomes" id="UP000253934">
    <property type="component" value="Unassembled WGS sequence"/>
</dbReference>
<organism evidence="4 5">
    <name type="scientific">Spirobacillus cienkowskii</name>
    <dbReference type="NCBI Taxonomy" id="495820"/>
    <lineage>
        <taxon>Bacteria</taxon>
        <taxon>Pseudomonadati</taxon>
        <taxon>Bdellovibrionota</taxon>
        <taxon>Oligoflexia</taxon>
        <taxon>Silvanigrellales</taxon>
        <taxon>Spirobacillus</taxon>
    </lineage>
</organism>
<gene>
    <name evidence="4" type="ORF">DCC88_10705</name>
</gene>
<evidence type="ECO:0000313" key="4">
    <source>
        <dbReference type="EMBL" id="RDB35307.1"/>
    </source>
</evidence>
<evidence type="ECO:0000256" key="1">
    <source>
        <dbReference type="ARBA" id="ARBA00022630"/>
    </source>
</evidence>
<accession>A0A369KR25</accession>
<dbReference type="Pfam" id="PF03060">
    <property type="entry name" value="NMO"/>
    <property type="match status" value="1"/>
</dbReference>
<dbReference type="InterPro" id="IPR004136">
    <property type="entry name" value="NMO"/>
</dbReference>
<dbReference type="PANTHER" id="PTHR32332:SF20">
    <property type="entry name" value="2-NITROPROPANE DIOXYGENASE-LIKE PROTEIN"/>
    <property type="match status" value="1"/>
</dbReference>
<keyword evidence="3" id="KW-0560">Oxidoreductase</keyword>
<dbReference type="Gene3D" id="3.20.20.70">
    <property type="entry name" value="Aldolase class I"/>
    <property type="match status" value="1"/>
</dbReference>
<keyword evidence="4" id="KW-0503">Monooxygenase</keyword>
<comment type="caution">
    <text evidence="4">The sequence shown here is derived from an EMBL/GenBank/DDBJ whole genome shotgun (WGS) entry which is preliminary data.</text>
</comment>
<dbReference type="EMBL" id="QOVW01000090">
    <property type="protein sequence ID" value="RDB35307.1"/>
    <property type="molecule type" value="Genomic_DNA"/>
</dbReference>
<evidence type="ECO:0000256" key="2">
    <source>
        <dbReference type="ARBA" id="ARBA00022643"/>
    </source>
</evidence>
<sequence length="321" mass="35556">MKIENAFTRLVGIEYPIICGAMYPCSNPELVAAVSQAGGIGVIQPLSLVFVHRYDFREGLQYIKKLTTKPVGMNIITEKSSKIYEDRMKKWLEIALEEGVRFFVTSLGNPKWVVDRVASMGGIVFHDVTEKKWAEKAIQAGVHGLICVNNNAGGHAGTHGFESIYKELSDFNVPIICAGGIGDKKSYQDAMQIGYMGVQMGTRFIATHECNAHDDYKRAIIKATSNDIVLTEKISGVPVSVIKTEYISKVGTKASPIARYMLKHSKLKHWIRAYYTFQAVWKLKRASLEGSGYKDYWQAGKSVDGCHEVLSSAEVIHGLVG</sequence>
<protein>
    <submittedName>
        <fullName evidence="4">Nitronate monooxygenase</fullName>
    </submittedName>
</protein>
<dbReference type="SUPFAM" id="SSF51412">
    <property type="entry name" value="Inosine monophosphate dehydrogenase (IMPDH)"/>
    <property type="match status" value="1"/>
</dbReference>
<dbReference type="GO" id="GO:0018580">
    <property type="term" value="F:nitronate monooxygenase activity"/>
    <property type="evidence" value="ECO:0007669"/>
    <property type="project" value="InterPro"/>
</dbReference>
<proteinExistence type="predicted"/>
<reference evidence="4" key="1">
    <citation type="submission" date="2018-04" db="EMBL/GenBank/DDBJ databases">
        <title>Draft genome sequence of the Candidatus Spirobacillus cienkowskii, a pathogen of freshwater Daphnia species, reconstructed from hemolymph metagenomic reads.</title>
        <authorList>
            <person name="Bresciani L."/>
            <person name="Lemos L.N."/>
            <person name="Wale N."/>
            <person name="Lin J.Y."/>
            <person name="Fernandes G.R."/>
            <person name="Duffy M.A."/>
            <person name="Rodrigues J.M."/>
        </authorList>
    </citation>
    <scope>NUCLEOTIDE SEQUENCE [LARGE SCALE GENOMIC DNA]</scope>
    <source>
        <strain evidence="4">Binning01</strain>
    </source>
</reference>